<gene>
    <name evidence="1" type="ORF">XF8B_40410</name>
</gene>
<sequence>MTANELPTVTIVAAPEGWEYERAVSIGLMVWGKTCSMLAAPDDVVRFVERTRGLRKRSTARLYCLDTPDDDTKAHVTVRHASSGYMYTVEFIRAAAVGDEVVSEKAERSIRLSEEQMFEILADLEFAGALTQAPPAPVNLAA</sequence>
<reference evidence="1" key="1">
    <citation type="submission" date="2020-05" db="EMBL/GenBank/DDBJ databases">
        <title>Complete genome sequence of Bradyrhizobium diazoefficiens XF8 isolated from soybean nodule.</title>
        <authorList>
            <person name="Noda R."/>
            <person name="Kakizaki K."/>
            <person name="Minamisawa K."/>
        </authorList>
    </citation>
    <scope>NUCLEOTIDE SEQUENCE</scope>
    <source>
        <strain evidence="1">XF8</strain>
    </source>
</reference>
<organism evidence="1">
    <name type="scientific">Bradyrhizobium diazoefficiens</name>
    <dbReference type="NCBI Taxonomy" id="1355477"/>
    <lineage>
        <taxon>Bacteria</taxon>
        <taxon>Pseudomonadati</taxon>
        <taxon>Pseudomonadota</taxon>
        <taxon>Alphaproteobacteria</taxon>
        <taxon>Hyphomicrobiales</taxon>
        <taxon>Nitrobacteraceae</taxon>
        <taxon>Bradyrhizobium</taxon>
    </lineage>
</organism>
<evidence type="ECO:0000313" key="1">
    <source>
        <dbReference type="EMBL" id="BCE73930.1"/>
    </source>
</evidence>
<dbReference type="EMBL" id="AP023097">
    <property type="protein sequence ID" value="BCE73930.1"/>
    <property type="molecule type" value="Genomic_DNA"/>
</dbReference>
<proteinExistence type="predicted"/>
<protein>
    <submittedName>
        <fullName evidence="1">Uncharacterized protein</fullName>
    </submittedName>
</protein>
<accession>A0A810BEB7</accession>
<name>A0A810BEB7_9BRAD</name>
<dbReference type="AlphaFoldDB" id="A0A810BEB7"/>